<comment type="caution">
    <text evidence="2">The sequence shown here is derived from an EMBL/GenBank/DDBJ whole genome shotgun (WGS) entry which is preliminary data.</text>
</comment>
<reference evidence="2 3" key="1">
    <citation type="journal article" date="2019" name="Plant Biotechnol. J.">
        <title>The red bayberry genome and genetic basis of sex determination.</title>
        <authorList>
            <person name="Jia H.M."/>
            <person name="Jia H.J."/>
            <person name="Cai Q.L."/>
            <person name="Wang Y."/>
            <person name="Zhao H.B."/>
            <person name="Yang W.F."/>
            <person name="Wang G.Y."/>
            <person name="Li Y.H."/>
            <person name="Zhan D.L."/>
            <person name="Shen Y.T."/>
            <person name="Niu Q.F."/>
            <person name="Chang L."/>
            <person name="Qiu J."/>
            <person name="Zhao L."/>
            <person name="Xie H.B."/>
            <person name="Fu W.Y."/>
            <person name="Jin J."/>
            <person name="Li X.W."/>
            <person name="Jiao Y."/>
            <person name="Zhou C.C."/>
            <person name="Tu T."/>
            <person name="Chai C.Y."/>
            <person name="Gao J.L."/>
            <person name="Fan L.J."/>
            <person name="van de Weg E."/>
            <person name="Wang J.Y."/>
            <person name="Gao Z.S."/>
        </authorList>
    </citation>
    <scope>NUCLEOTIDE SEQUENCE [LARGE SCALE GENOMIC DNA]</scope>
    <source>
        <tissue evidence="2">Leaves</tissue>
    </source>
</reference>
<dbReference type="AlphaFoldDB" id="A0A6A1UZD1"/>
<feature type="transmembrane region" description="Helical" evidence="1">
    <location>
        <begin position="123"/>
        <end position="144"/>
    </location>
</feature>
<dbReference type="OrthoDB" id="851643at2759"/>
<dbReference type="PANTHER" id="PTHR33659:SF11">
    <property type="entry name" value="TRANSMEMBRANE PROTEIN"/>
    <property type="match status" value="1"/>
</dbReference>
<evidence type="ECO:0000313" key="3">
    <source>
        <dbReference type="Proteomes" id="UP000516437"/>
    </source>
</evidence>
<keyword evidence="1" id="KW-1133">Transmembrane helix</keyword>
<keyword evidence="1" id="KW-0472">Membrane</keyword>
<name>A0A6A1UZD1_9ROSI</name>
<organism evidence="2 3">
    <name type="scientific">Morella rubra</name>
    <name type="common">Chinese bayberry</name>
    <dbReference type="NCBI Taxonomy" id="262757"/>
    <lineage>
        <taxon>Eukaryota</taxon>
        <taxon>Viridiplantae</taxon>
        <taxon>Streptophyta</taxon>
        <taxon>Embryophyta</taxon>
        <taxon>Tracheophyta</taxon>
        <taxon>Spermatophyta</taxon>
        <taxon>Magnoliopsida</taxon>
        <taxon>eudicotyledons</taxon>
        <taxon>Gunneridae</taxon>
        <taxon>Pentapetalae</taxon>
        <taxon>rosids</taxon>
        <taxon>fabids</taxon>
        <taxon>Fagales</taxon>
        <taxon>Myricaceae</taxon>
        <taxon>Morella</taxon>
    </lineage>
</organism>
<dbReference type="PANTHER" id="PTHR33659">
    <property type="entry name" value="PROTEIN, PUTATIVE-RELATED-RELATED"/>
    <property type="match status" value="1"/>
</dbReference>
<sequence length="146" mass="15261">MEFCSVGMDPHSCWPLPPGNAPTDLTPKRQPTFSSVSGPHSAPTMSADLLSTHQNLQLFGLPCRHSSPITFLGTRGMAQVSNSKALTLVFVAVIFWTAAATAFELDSSTAPSPAPSMDTGAGFFTPVSGAAVGFSIAFSLIALFKQ</sequence>
<keyword evidence="3" id="KW-1185">Reference proteome</keyword>
<evidence type="ECO:0000313" key="2">
    <source>
        <dbReference type="EMBL" id="KAB1205701.1"/>
    </source>
</evidence>
<evidence type="ECO:0000256" key="1">
    <source>
        <dbReference type="SAM" id="Phobius"/>
    </source>
</evidence>
<dbReference type="Proteomes" id="UP000516437">
    <property type="component" value="Chromosome 7"/>
</dbReference>
<gene>
    <name evidence="2" type="ORF">CJ030_MR7G017873</name>
</gene>
<proteinExistence type="predicted"/>
<protein>
    <submittedName>
        <fullName evidence="2">Uncharacterized protein</fullName>
    </submittedName>
</protein>
<dbReference type="EMBL" id="RXIC02000025">
    <property type="protein sequence ID" value="KAB1205701.1"/>
    <property type="molecule type" value="Genomic_DNA"/>
</dbReference>
<accession>A0A6A1UZD1</accession>
<feature type="transmembrane region" description="Helical" evidence="1">
    <location>
        <begin position="85"/>
        <end position="103"/>
    </location>
</feature>
<keyword evidence="1" id="KW-0812">Transmembrane</keyword>